<proteinExistence type="predicted"/>
<feature type="domain" description="HMA" evidence="3">
    <location>
        <begin position="193"/>
        <end position="259"/>
    </location>
</feature>
<feature type="region of interest" description="Disordered" evidence="2">
    <location>
        <begin position="46"/>
        <end position="116"/>
    </location>
</feature>
<dbReference type="InterPro" id="IPR036163">
    <property type="entry name" value="HMA_dom_sf"/>
</dbReference>
<dbReference type="SUPFAM" id="SSF55008">
    <property type="entry name" value="HMA, heavy metal-associated domain"/>
    <property type="match status" value="1"/>
</dbReference>
<evidence type="ECO:0000256" key="1">
    <source>
        <dbReference type="ARBA" id="ARBA00004170"/>
    </source>
</evidence>
<evidence type="ECO:0000313" key="4">
    <source>
        <dbReference type="EMBL" id="KAL2481494.1"/>
    </source>
</evidence>
<evidence type="ECO:0000313" key="5">
    <source>
        <dbReference type="Proteomes" id="UP001604336"/>
    </source>
</evidence>
<dbReference type="PANTHER" id="PTHR46119:SF15">
    <property type="entry name" value="PROTEIN SODIUM POTASSIUM ROOT DEFECTIVE 2"/>
    <property type="match status" value="1"/>
</dbReference>
<sequence length="279" mass="30287">MKGSDIFCASQAATSICLSMEQPSSSSSSSSSLTIQLGLGSDRAIDRYNPIIKDSRRIGKSLPPCTSQPPPISPKPRKKHHKKNLKNSSEENNEEEKKKFIKPNDQKLKSSYSDTNDNSFSIRKSWSCTRPGDFISPAGSTRYLLSDKTFLAGLSDSDPGLKLAPVEQSKLSQAMKTDELSDSKPPSSSPSPKEVVVLKVSLDCRGCEKKLRKHLSKMEGVTSFNIDFAARKVTVIGNVTELGVLSSISKLKNAKSWSPALLDSGTSQLKNDYRGVGAS</sequence>
<dbReference type="CDD" id="cd00371">
    <property type="entry name" value="HMA"/>
    <property type="match status" value="1"/>
</dbReference>
<gene>
    <name evidence="4" type="ORF">Adt_34460</name>
</gene>
<dbReference type="GO" id="GO:0016020">
    <property type="term" value="C:membrane"/>
    <property type="evidence" value="ECO:0007669"/>
    <property type="project" value="UniProtKB-SubCell"/>
</dbReference>
<feature type="compositionally biased region" description="Basic and acidic residues" evidence="2">
    <location>
        <begin position="95"/>
        <end position="108"/>
    </location>
</feature>
<comment type="subcellular location">
    <subcellularLocation>
        <location evidence="1">Membrane</location>
        <topology evidence="1">Peripheral membrane protein</topology>
    </subcellularLocation>
</comment>
<protein>
    <submittedName>
        <fullName evidence="4">Chloroplast-targeted copper chaperone protein</fullName>
    </submittedName>
</protein>
<evidence type="ECO:0000256" key="2">
    <source>
        <dbReference type="SAM" id="MobiDB-lite"/>
    </source>
</evidence>
<feature type="compositionally biased region" description="Basic residues" evidence="2">
    <location>
        <begin position="75"/>
        <end position="85"/>
    </location>
</feature>
<dbReference type="InterPro" id="IPR044526">
    <property type="entry name" value="NAKR1-3"/>
</dbReference>
<dbReference type="Pfam" id="PF00403">
    <property type="entry name" value="HMA"/>
    <property type="match status" value="1"/>
</dbReference>
<name>A0ABD1R2Q7_9LAMI</name>
<accession>A0ABD1R2Q7</accession>
<dbReference type="Proteomes" id="UP001604336">
    <property type="component" value="Unassembled WGS sequence"/>
</dbReference>
<dbReference type="PANTHER" id="PTHR46119">
    <property type="entry name" value="OS08G0405700 PROTEIN"/>
    <property type="match status" value="1"/>
</dbReference>
<dbReference type="EMBL" id="JBFOLK010000010">
    <property type="protein sequence ID" value="KAL2481494.1"/>
    <property type="molecule type" value="Genomic_DNA"/>
</dbReference>
<comment type="caution">
    <text evidence="4">The sequence shown here is derived from an EMBL/GenBank/DDBJ whole genome shotgun (WGS) entry which is preliminary data.</text>
</comment>
<keyword evidence="5" id="KW-1185">Reference proteome</keyword>
<feature type="region of interest" description="Disordered" evidence="2">
    <location>
        <begin position="172"/>
        <end position="193"/>
    </location>
</feature>
<reference evidence="5" key="1">
    <citation type="submission" date="2024-07" db="EMBL/GenBank/DDBJ databases">
        <title>Two chromosome-level genome assemblies of Korean endemic species Abeliophyllum distichum and Forsythia ovata (Oleaceae).</title>
        <authorList>
            <person name="Jang H."/>
        </authorList>
    </citation>
    <scope>NUCLEOTIDE SEQUENCE [LARGE SCALE GENOMIC DNA]</scope>
</reference>
<feature type="compositionally biased region" description="Low complexity" evidence="2">
    <location>
        <begin position="183"/>
        <end position="193"/>
    </location>
</feature>
<dbReference type="InterPro" id="IPR006121">
    <property type="entry name" value="HMA_dom"/>
</dbReference>
<dbReference type="PROSITE" id="PS50846">
    <property type="entry name" value="HMA_2"/>
    <property type="match status" value="1"/>
</dbReference>
<evidence type="ECO:0000259" key="3">
    <source>
        <dbReference type="PROSITE" id="PS50846"/>
    </source>
</evidence>
<dbReference type="GO" id="GO:0009626">
    <property type="term" value="P:plant-type hypersensitive response"/>
    <property type="evidence" value="ECO:0007669"/>
    <property type="project" value="UniProtKB-KW"/>
</dbReference>
<dbReference type="AlphaFoldDB" id="A0ABD1R2Q7"/>
<organism evidence="4 5">
    <name type="scientific">Abeliophyllum distichum</name>
    <dbReference type="NCBI Taxonomy" id="126358"/>
    <lineage>
        <taxon>Eukaryota</taxon>
        <taxon>Viridiplantae</taxon>
        <taxon>Streptophyta</taxon>
        <taxon>Embryophyta</taxon>
        <taxon>Tracheophyta</taxon>
        <taxon>Spermatophyta</taxon>
        <taxon>Magnoliopsida</taxon>
        <taxon>eudicotyledons</taxon>
        <taxon>Gunneridae</taxon>
        <taxon>Pentapetalae</taxon>
        <taxon>asterids</taxon>
        <taxon>lamiids</taxon>
        <taxon>Lamiales</taxon>
        <taxon>Oleaceae</taxon>
        <taxon>Forsythieae</taxon>
        <taxon>Abeliophyllum</taxon>
    </lineage>
</organism>
<dbReference type="Gene3D" id="3.30.70.100">
    <property type="match status" value="1"/>
</dbReference>